<proteinExistence type="predicted"/>
<dbReference type="AlphaFoldDB" id="A0A4S1DZD1"/>
<gene>
    <name evidence="1" type="ORF">EM932_06005</name>
</gene>
<dbReference type="EMBL" id="SRSO01000006">
    <property type="protein sequence ID" value="TGV03580.1"/>
    <property type="molecule type" value="Genomic_DNA"/>
</dbReference>
<evidence type="ECO:0000313" key="1">
    <source>
        <dbReference type="EMBL" id="TGV03580.1"/>
    </source>
</evidence>
<keyword evidence="2" id="KW-1185">Reference proteome</keyword>
<name>A0A4S1DZD1_9FLAO</name>
<comment type="caution">
    <text evidence="1">The sequence shown here is derived from an EMBL/GenBank/DDBJ whole genome shotgun (WGS) entry which is preliminary data.</text>
</comment>
<sequence length="120" mass="14333">MLQDNNSEKFIDLKTLSKLLLLSDIRSAQKWCESKNIEIQIIGKKQLVYSFLVDMELDKKLVSELKKKYPQRWEELYRCYRDNDRIGYLLLIDEDPELDFRSLTQRAIPQSRFSKNLAKS</sequence>
<dbReference type="RefSeq" id="WP_135876274.1">
    <property type="nucleotide sequence ID" value="NZ_SRSO01000006.1"/>
</dbReference>
<organism evidence="1 2">
    <name type="scientific">Flavivirga rizhaonensis</name>
    <dbReference type="NCBI Taxonomy" id="2559571"/>
    <lineage>
        <taxon>Bacteria</taxon>
        <taxon>Pseudomonadati</taxon>
        <taxon>Bacteroidota</taxon>
        <taxon>Flavobacteriia</taxon>
        <taxon>Flavobacteriales</taxon>
        <taxon>Flavobacteriaceae</taxon>
        <taxon>Flavivirga</taxon>
    </lineage>
</organism>
<reference evidence="1 2" key="1">
    <citation type="submission" date="2019-04" db="EMBL/GenBank/DDBJ databases">
        <authorList>
            <person name="Liu A."/>
        </authorList>
    </citation>
    <scope>NUCLEOTIDE SEQUENCE [LARGE SCALE GENOMIC DNA]</scope>
    <source>
        <strain evidence="1 2">RZ03</strain>
    </source>
</reference>
<dbReference type="Proteomes" id="UP000307602">
    <property type="component" value="Unassembled WGS sequence"/>
</dbReference>
<dbReference type="OrthoDB" id="1164877at2"/>
<protein>
    <submittedName>
        <fullName evidence="1">Uncharacterized protein</fullName>
    </submittedName>
</protein>
<accession>A0A4S1DZD1</accession>
<evidence type="ECO:0000313" key="2">
    <source>
        <dbReference type="Proteomes" id="UP000307602"/>
    </source>
</evidence>